<sequence length="305" mass="34327">MSLCRRDKAAHECGDVRRGYMEPKGRVVASDRKRSRTLARGANLRRGGRRGSKCVGFQSLRPCASAARLGTQGINLNELKSPKSEGGGLLLLDFCGSVRNEWETEQEIERAQSAGKRRIAGKRCFKSVESAHERTSTDERGESRKNWVEGSWEEWSVQKLIRAQGSGLSYWYCRCKLAFEAVSQIARQRGGHRSGDLSVTDLSSKGVSNPSRPCHALEHIQRLSLLQDDRISLAWQMLIFLEDHWDLHARKPLKTTPPLCFVLSLRKQQLILNLFADSISTEPTVHGVIFWGSKGVRKVVIYPNL</sequence>
<evidence type="ECO:0000313" key="2">
    <source>
        <dbReference type="Proteomes" id="UP001201163"/>
    </source>
</evidence>
<organism evidence="1 2">
    <name type="scientific">Lactarius akahatsu</name>
    <dbReference type="NCBI Taxonomy" id="416441"/>
    <lineage>
        <taxon>Eukaryota</taxon>
        <taxon>Fungi</taxon>
        <taxon>Dikarya</taxon>
        <taxon>Basidiomycota</taxon>
        <taxon>Agaricomycotina</taxon>
        <taxon>Agaricomycetes</taxon>
        <taxon>Russulales</taxon>
        <taxon>Russulaceae</taxon>
        <taxon>Lactarius</taxon>
    </lineage>
</organism>
<name>A0AAD4Q948_9AGAM</name>
<comment type="caution">
    <text evidence="1">The sequence shown here is derived from an EMBL/GenBank/DDBJ whole genome shotgun (WGS) entry which is preliminary data.</text>
</comment>
<accession>A0AAD4Q948</accession>
<proteinExistence type="predicted"/>
<gene>
    <name evidence="1" type="ORF">EDB92DRAFT_1969921</name>
</gene>
<dbReference type="AlphaFoldDB" id="A0AAD4Q948"/>
<evidence type="ECO:0000313" key="1">
    <source>
        <dbReference type="EMBL" id="KAH8981660.1"/>
    </source>
</evidence>
<dbReference type="EMBL" id="JAKELL010000112">
    <property type="protein sequence ID" value="KAH8981660.1"/>
    <property type="molecule type" value="Genomic_DNA"/>
</dbReference>
<protein>
    <submittedName>
        <fullName evidence="1">Uncharacterized protein</fullName>
    </submittedName>
</protein>
<keyword evidence="2" id="KW-1185">Reference proteome</keyword>
<dbReference type="Proteomes" id="UP001201163">
    <property type="component" value="Unassembled WGS sequence"/>
</dbReference>
<reference evidence="1" key="1">
    <citation type="submission" date="2022-01" db="EMBL/GenBank/DDBJ databases">
        <title>Comparative genomics reveals a dynamic genome evolution in the ectomycorrhizal milk-cap (Lactarius) mushrooms.</title>
        <authorList>
            <consortium name="DOE Joint Genome Institute"/>
            <person name="Lebreton A."/>
            <person name="Tang N."/>
            <person name="Kuo A."/>
            <person name="LaButti K."/>
            <person name="Drula E."/>
            <person name="Barry K."/>
            <person name="Clum A."/>
            <person name="Lipzen A."/>
            <person name="Mousain D."/>
            <person name="Ng V."/>
            <person name="Wang R."/>
            <person name="Wang X."/>
            <person name="Dai Y."/>
            <person name="Henrissat B."/>
            <person name="Grigoriev I.V."/>
            <person name="Guerin-Laguette A."/>
            <person name="Yu F."/>
            <person name="Martin F.M."/>
        </authorList>
    </citation>
    <scope>NUCLEOTIDE SEQUENCE</scope>
    <source>
        <strain evidence="1">QP</strain>
    </source>
</reference>